<dbReference type="Proteomes" id="UP000785679">
    <property type="component" value="Unassembled WGS sequence"/>
</dbReference>
<dbReference type="Pfam" id="PF03962">
    <property type="entry name" value="Mnd1"/>
    <property type="match status" value="1"/>
</dbReference>
<evidence type="ECO:0000256" key="1">
    <source>
        <dbReference type="ARBA" id="ARBA00004123"/>
    </source>
</evidence>
<organism evidence="9 10">
    <name type="scientific">Halteria grandinella</name>
    <dbReference type="NCBI Taxonomy" id="5974"/>
    <lineage>
        <taxon>Eukaryota</taxon>
        <taxon>Sar</taxon>
        <taxon>Alveolata</taxon>
        <taxon>Ciliophora</taxon>
        <taxon>Intramacronucleata</taxon>
        <taxon>Spirotrichea</taxon>
        <taxon>Stichotrichia</taxon>
        <taxon>Sporadotrichida</taxon>
        <taxon>Halteriidae</taxon>
        <taxon>Halteria</taxon>
    </lineage>
</organism>
<evidence type="ECO:0000256" key="3">
    <source>
        <dbReference type="ARBA" id="ARBA00023054"/>
    </source>
</evidence>
<dbReference type="OrthoDB" id="273345at2759"/>
<dbReference type="GO" id="GO:0003690">
    <property type="term" value="F:double-stranded DNA binding"/>
    <property type="evidence" value="ECO:0007669"/>
    <property type="project" value="InterPro"/>
</dbReference>
<accession>A0A8J8SZB4</accession>
<evidence type="ECO:0000259" key="8">
    <source>
        <dbReference type="Pfam" id="PF18517"/>
    </source>
</evidence>
<dbReference type="Pfam" id="PF18517">
    <property type="entry name" value="LZ3wCH"/>
    <property type="match status" value="1"/>
</dbReference>
<keyword evidence="4 5" id="KW-0539">Nucleus</keyword>
<protein>
    <recommendedName>
        <fullName evidence="11">Meiotic nuclear division protein 1 homolog</fullName>
    </recommendedName>
</protein>
<evidence type="ECO:0000256" key="5">
    <source>
        <dbReference type="PIRNR" id="PIRNR026991"/>
    </source>
</evidence>
<reference evidence="9" key="1">
    <citation type="submission" date="2019-06" db="EMBL/GenBank/DDBJ databases">
        <authorList>
            <person name="Zheng W."/>
        </authorList>
    </citation>
    <scope>NUCLEOTIDE SEQUENCE</scope>
    <source>
        <strain evidence="9">QDHG01</strain>
    </source>
</reference>
<feature type="region of interest" description="Disordered" evidence="6">
    <location>
        <begin position="105"/>
        <end position="130"/>
    </location>
</feature>
<name>A0A8J8SZB4_HALGN</name>
<dbReference type="AlphaFoldDB" id="A0A8J8SZB4"/>
<feature type="domain" description="Mnd1 HTH" evidence="7">
    <location>
        <begin position="17"/>
        <end position="75"/>
    </location>
</feature>
<sequence>MGGKKKGLSLEEKRQKLLEVYYEKKEVLNLKELEKWGPKKGIVLQTVKDVNQSLIDDNLVESDKIGAGAFFWALPSQGFQKRKVLIEDYDARIEKAKQDIIDAQKALDQAQSSRDNSTGQRDQLQAHQQALQKEKGNLEGELKNYERSDPKIVDKMEGDTKVAKDAANRWTDNLFIIQQWIQNNKPGFTQKELESNFPVYKNLDYFE</sequence>
<evidence type="ECO:0000259" key="7">
    <source>
        <dbReference type="Pfam" id="PF03962"/>
    </source>
</evidence>
<dbReference type="GO" id="GO:0007131">
    <property type="term" value="P:reciprocal meiotic recombination"/>
    <property type="evidence" value="ECO:0007669"/>
    <property type="project" value="InterPro"/>
</dbReference>
<dbReference type="GO" id="GO:0005634">
    <property type="term" value="C:nucleus"/>
    <property type="evidence" value="ECO:0007669"/>
    <property type="project" value="UniProtKB-SubCell"/>
</dbReference>
<dbReference type="InterPro" id="IPR040453">
    <property type="entry name" value="Mnd1_HTH"/>
</dbReference>
<comment type="caution">
    <text evidence="9">The sequence shown here is derived from an EMBL/GenBank/DDBJ whole genome shotgun (WGS) entry which is preliminary data.</text>
</comment>
<evidence type="ECO:0000256" key="2">
    <source>
        <dbReference type="ARBA" id="ARBA00005981"/>
    </source>
</evidence>
<dbReference type="PIRSF" id="PIRSF026991">
    <property type="entry name" value="Mnd1"/>
    <property type="match status" value="1"/>
</dbReference>
<keyword evidence="3" id="KW-0175">Coiled coil</keyword>
<evidence type="ECO:0000256" key="6">
    <source>
        <dbReference type="SAM" id="MobiDB-lite"/>
    </source>
</evidence>
<dbReference type="InterPro" id="IPR005647">
    <property type="entry name" value="Mnd1"/>
</dbReference>
<comment type="similarity">
    <text evidence="2 5">Belongs to the MND1 family.</text>
</comment>
<gene>
    <name evidence="9" type="ORF">FGO68_gene11497</name>
</gene>
<comment type="function">
    <text evidence="5">Required for proper homologous chromosome pairing and efficient cross-over and intragenic recombination during meiosis.</text>
</comment>
<comment type="subcellular location">
    <subcellularLocation>
        <location evidence="1 5">Nucleus</location>
    </subcellularLocation>
</comment>
<evidence type="ECO:0000313" key="9">
    <source>
        <dbReference type="EMBL" id="TNV75798.1"/>
    </source>
</evidence>
<proteinExistence type="inferred from homology"/>
<feature type="compositionally biased region" description="Polar residues" evidence="6">
    <location>
        <begin position="109"/>
        <end position="130"/>
    </location>
</feature>
<feature type="domain" description="Leucine zipper with capping helix" evidence="8">
    <location>
        <begin position="154"/>
        <end position="205"/>
    </location>
</feature>
<keyword evidence="10" id="KW-1185">Reference proteome</keyword>
<evidence type="ECO:0008006" key="11">
    <source>
        <dbReference type="Google" id="ProtNLM"/>
    </source>
</evidence>
<dbReference type="EMBL" id="RRYP01014800">
    <property type="protein sequence ID" value="TNV75798.1"/>
    <property type="molecule type" value="Genomic_DNA"/>
</dbReference>
<evidence type="ECO:0000256" key="4">
    <source>
        <dbReference type="ARBA" id="ARBA00023242"/>
    </source>
</evidence>
<dbReference type="InterPro" id="IPR040661">
    <property type="entry name" value="LZ3wCH"/>
</dbReference>
<evidence type="ECO:0000313" key="10">
    <source>
        <dbReference type="Proteomes" id="UP000785679"/>
    </source>
</evidence>